<name>A0A1N6FRM7_9LACT</name>
<evidence type="ECO:0000313" key="8">
    <source>
        <dbReference type="Proteomes" id="UP000184758"/>
    </source>
</evidence>
<evidence type="ECO:0000256" key="1">
    <source>
        <dbReference type="ARBA" id="ARBA00022741"/>
    </source>
</evidence>
<dbReference type="GO" id="GO:0016787">
    <property type="term" value="F:hydrolase activity"/>
    <property type="evidence" value="ECO:0007669"/>
    <property type="project" value="UniProtKB-KW"/>
</dbReference>
<feature type="region of interest" description="Disordered" evidence="5">
    <location>
        <begin position="311"/>
        <end position="337"/>
    </location>
</feature>
<dbReference type="Pfam" id="PF08706">
    <property type="entry name" value="D5_N"/>
    <property type="match status" value="1"/>
</dbReference>
<keyword evidence="3" id="KW-0347">Helicase</keyword>
<dbReference type="EMBL" id="FSRN01000001">
    <property type="protein sequence ID" value="SIN97969.1"/>
    <property type="molecule type" value="Genomic_DNA"/>
</dbReference>
<evidence type="ECO:0000256" key="5">
    <source>
        <dbReference type="SAM" id="MobiDB-lite"/>
    </source>
</evidence>
<dbReference type="SMART" id="SM00885">
    <property type="entry name" value="D5_N"/>
    <property type="match status" value="1"/>
</dbReference>
<keyword evidence="2" id="KW-0378">Hydrolase</keyword>
<dbReference type="InterPro" id="IPR027417">
    <property type="entry name" value="P-loop_NTPase"/>
</dbReference>
<sequence length="844" mass="97903">MINLTTGVRSEKYTRVETLLSDFEYLVQYEPDILSGDKETLKKKNAKYFLSGDLKNSTRSNENLSYKSLIVLDYDKVTLPIVEFMQVVKEKLGSYNYLIYPTISNTSDNTRLRMIVEPSRNYVENENEALIQSMIDTIGIFPCDTASKTYSQHMGLPVIVNGSLDDYKSNIIVNQGKSYPIDALLQVTAIKETTNQNKQYSFTNIEDKEAIDLVVEYATRNEVWLQERDNYLKPYMCVKHALQVAEISENIAETCIQILAGDNQEWQHQNIEHFKRDKAISRLNVSFKEFFNNNKQVQKQDVNTLEELKHKLTERGNQERADREYSQGKRDNAETKKPRLTPLEVAHVLQDYLDFVIVGNIENPVSMFLVDEGIYTATESYFFKIISWVENTLTERLAKNVMFHLKNESEIKQKYAGSDYICVGNGLFNFETMELESYNPEIVFTSKIDTNYIQMDSEPMRDGWTFSNMLQEWSNDDKELESLLWQIVRASIQLKNREQFVLLRDSGMGRSGKGTFQEFISSLVGKDNILPLTVKEMQQNHQTEGIETAQIVIGDDNDTSSFVDEPRVLKSLVTGDMFSVNPKGLKRFKYQGTPLVVQSVNGHLRTSDITDAFKRRMLMVPFVNSYKGSKGNPKIKSEYARDPEILSWIMQCALQIEDFTLFIQPKASENLMREFTLENDIVADFFENVFSTFKSGRLRVDFVYKYFVKWSQEVGKPSKLSQRMFVTRLNQFIEKTDDWSHTGQTAISVLDYFLKEDNDREEYVFLDDGIAFDETYKKARKTCYVNHDNETQIDIEKLDSKINEMETTNTSIMSGRSNFKVLNKDDNERELKALRKEKEQLMSR</sequence>
<dbReference type="InterPro" id="IPR006500">
    <property type="entry name" value="Helicase_put_C_phage/plasmid"/>
</dbReference>
<evidence type="ECO:0000256" key="4">
    <source>
        <dbReference type="ARBA" id="ARBA00022840"/>
    </source>
</evidence>
<evidence type="ECO:0000256" key="3">
    <source>
        <dbReference type="ARBA" id="ARBA00022806"/>
    </source>
</evidence>
<dbReference type="eggNOG" id="COG3378">
    <property type="taxonomic scope" value="Bacteria"/>
</dbReference>
<dbReference type="GO" id="GO:0004386">
    <property type="term" value="F:helicase activity"/>
    <property type="evidence" value="ECO:0007669"/>
    <property type="project" value="UniProtKB-KW"/>
</dbReference>
<feature type="domain" description="SF3 helicase" evidence="6">
    <location>
        <begin position="479"/>
        <end position="635"/>
    </location>
</feature>
<dbReference type="STRING" id="28230.SAMN05878443_0786"/>
<evidence type="ECO:0000313" key="7">
    <source>
        <dbReference type="EMBL" id="SIN97969.1"/>
    </source>
</evidence>
<organism evidence="7 8">
    <name type="scientific">Carnobacterium alterfunditum</name>
    <dbReference type="NCBI Taxonomy" id="28230"/>
    <lineage>
        <taxon>Bacteria</taxon>
        <taxon>Bacillati</taxon>
        <taxon>Bacillota</taxon>
        <taxon>Bacilli</taxon>
        <taxon>Lactobacillales</taxon>
        <taxon>Carnobacteriaceae</taxon>
        <taxon>Carnobacterium</taxon>
    </lineage>
</organism>
<dbReference type="Gene3D" id="3.40.50.300">
    <property type="entry name" value="P-loop containing nucleotide triphosphate hydrolases"/>
    <property type="match status" value="1"/>
</dbReference>
<reference evidence="8" key="1">
    <citation type="submission" date="2016-11" db="EMBL/GenBank/DDBJ databases">
        <authorList>
            <person name="Varghese N."/>
            <person name="Submissions S."/>
        </authorList>
    </citation>
    <scope>NUCLEOTIDE SEQUENCE [LARGE SCALE GENOMIC DNA]</scope>
    <source>
        <strain evidence="8">313</strain>
    </source>
</reference>
<dbReference type="InterPro" id="IPR045455">
    <property type="entry name" value="NrS-1_pol-like_helicase"/>
</dbReference>
<dbReference type="PROSITE" id="PS51206">
    <property type="entry name" value="SF3_HELICASE_1"/>
    <property type="match status" value="1"/>
</dbReference>
<dbReference type="OrthoDB" id="9763644at2"/>
<dbReference type="Pfam" id="PF03288">
    <property type="entry name" value="Pox_D5"/>
    <property type="match status" value="1"/>
</dbReference>
<dbReference type="GO" id="GO:0005524">
    <property type="term" value="F:ATP binding"/>
    <property type="evidence" value="ECO:0007669"/>
    <property type="project" value="UniProtKB-KW"/>
</dbReference>
<dbReference type="PANTHER" id="PTHR35372">
    <property type="entry name" value="ATP BINDING PROTEIN-RELATED"/>
    <property type="match status" value="1"/>
</dbReference>
<keyword evidence="1" id="KW-0547">Nucleotide-binding</keyword>
<dbReference type="InterPro" id="IPR051620">
    <property type="entry name" value="ORF904-like_C"/>
</dbReference>
<evidence type="ECO:0000259" key="6">
    <source>
        <dbReference type="PROSITE" id="PS51206"/>
    </source>
</evidence>
<accession>A0A1N6FRM7</accession>
<dbReference type="RefSeq" id="WP_034547544.1">
    <property type="nucleotide sequence ID" value="NZ_FSRN01000001.1"/>
</dbReference>
<dbReference type="InterPro" id="IPR004968">
    <property type="entry name" value="DNA_primase/NTPase_C"/>
</dbReference>
<dbReference type="SUPFAM" id="SSF52540">
    <property type="entry name" value="P-loop containing nucleoside triphosphate hydrolases"/>
    <property type="match status" value="1"/>
</dbReference>
<dbReference type="PANTHER" id="PTHR35372:SF2">
    <property type="entry name" value="SF3 HELICASE DOMAIN-CONTAINING PROTEIN"/>
    <property type="match status" value="1"/>
</dbReference>
<keyword evidence="4" id="KW-0067">ATP-binding</keyword>
<dbReference type="Proteomes" id="UP000184758">
    <property type="component" value="Unassembled WGS sequence"/>
</dbReference>
<dbReference type="NCBIfam" id="TIGR01613">
    <property type="entry name" value="primase_Cterm"/>
    <property type="match status" value="1"/>
</dbReference>
<dbReference type="InterPro" id="IPR014818">
    <property type="entry name" value="Phage/plasmid_primase_P4_C"/>
</dbReference>
<proteinExistence type="predicted"/>
<evidence type="ECO:0000256" key="2">
    <source>
        <dbReference type="ARBA" id="ARBA00022801"/>
    </source>
</evidence>
<protein>
    <submittedName>
        <fullName evidence="7">Phage/plasmid primase, P4 family, C-terminal domain-containing protein</fullName>
    </submittedName>
</protein>
<dbReference type="Pfam" id="PF19263">
    <property type="entry name" value="DUF5906"/>
    <property type="match status" value="1"/>
</dbReference>
<gene>
    <name evidence="7" type="ORF">SAMN05878443_0786</name>
</gene>
<keyword evidence="8" id="KW-1185">Reference proteome</keyword>
<dbReference type="AlphaFoldDB" id="A0A1N6FRM7"/>
<dbReference type="InterPro" id="IPR014015">
    <property type="entry name" value="Helicase_SF3_DNA-vir"/>
</dbReference>